<dbReference type="Proteomes" id="UP000587527">
    <property type="component" value="Unassembled WGS sequence"/>
</dbReference>
<name>A0A841BLN4_9ACTN</name>
<comment type="caution">
    <text evidence="1">The sequence shown here is derived from an EMBL/GenBank/DDBJ whole genome shotgun (WGS) entry which is preliminary data.</text>
</comment>
<protein>
    <submittedName>
        <fullName evidence="1">Uncharacterized protein</fullName>
    </submittedName>
</protein>
<dbReference type="AlphaFoldDB" id="A0A841BLN4"/>
<organism evidence="1 2">
    <name type="scientific">Allocatelliglobosispora scoriae</name>
    <dbReference type="NCBI Taxonomy" id="643052"/>
    <lineage>
        <taxon>Bacteria</taxon>
        <taxon>Bacillati</taxon>
        <taxon>Actinomycetota</taxon>
        <taxon>Actinomycetes</taxon>
        <taxon>Micromonosporales</taxon>
        <taxon>Micromonosporaceae</taxon>
        <taxon>Allocatelliglobosispora</taxon>
    </lineage>
</organism>
<dbReference type="EMBL" id="JACHMN010000001">
    <property type="protein sequence ID" value="MBB5867771.1"/>
    <property type="molecule type" value="Genomic_DNA"/>
</dbReference>
<evidence type="ECO:0000313" key="2">
    <source>
        <dbReference type="Proteomes" id="UP000587527"/>
    </source>
</evidence>
<keyword evidence="2" id="KW-1185">Reference proteome</keyword>
<accession>A0A841BLN4</accession>
<gene>
    <name evidence="1" type="ORF">F4553_001150</name>
</gene>
<evidence type="ECO:0000313" key="1">
    <source>
        <dbReference type="EMBL" id="MBB5867771.1"/>
    </source>
</evidence>
<reference evidence="1 2" key="1">
    <citation type="submission" date="2020-08" db="EMBL/GenBank/DDBJ databases">
        <title>Sequencing the genomes of 1000 actinobacteria strains.</title>
        <authorList>
            <person name="Klenk H.-P."/>
        </authorList>
    </citation>
    <scope>NUCLEOTIDE SEQUENCE [LARGE SCALE GENOMIC DNA]</scope>
    <source>
        <strain evidence="1 2">DSM 45362</strain>
    </source>
</reference>
<proteinExistence type="predicted"/>
<sequence length="211" mass="21156">MMPELFGRHADSVPVAVMCVGFAVSVRPGSNAALFIPRQLSCTVAAWAGAAVRPSDATTTAVIAARVLFIIVGSSPRGRRTLSAGDDVGGVDRADVVAVSTGGPVAPGPSLTLMVSVPSPPLAVSVPCRSVYESSPLPRLAVSLPAPPTTVSLPLPAVMVSLPPSPQITSLPVVPAMMSLPAVPTAVQPRALSTVVVAVAVLSAGSASPSW</sequence>